<dbReference type="AlphaFoldDB" id="A0A182NXI1"/>
<dbReference type="Proteomes" id="UP000075884">
    <property type="component" value="Unassembled WGS sequence"/>
</dbReference>
<keyword evidence="4" id="KW-1185">Reference proteome</keyword>
<dbReference type="VEuPathDB" id="VectorBase:ADIR014558"/>
<feature type="compositionally biased region" description="Low complexity" evidence="1">
    <location>
        <begin position="106"/>
        <end position="116"/>
    </location>
</feature>
<feature type="transmembrane region" description="Helical" evidence="2">
    <location>
        <begin position="174"/>
        <end position="195"/>
    </location>
</feature>
<evidence type="ECO:0000313" key="4">
    <source>
        <dbReference type="Proteomes" id="UP000075884"/>
    </source>
</evidence>
<keyword evidence="2" id="KW-0472">Membrane</keyword>
<feature type="compositionally biased region" description="Basic and acidic residues" evidence="1">
    <location>
        <begin position="1"/>
        <end position="21"/>
    </location>
</feature>
<dbReference type="EnsemblMetazoa" id="ADIR014558-RA">
    <property type="protein sequence ID" value="ADIR014558-PA"/>
    <property type="gene ID" value="ADIR014558"/>
</dbReference>
<proteinExistence type="predicted"/>
<reference evidence="3" key="2">
    <citation type="submission" date="2020-05" db="UniProtKB">
        <authorList>
            <consortium name="EnsemblMetazoa"/>
        </authorList>
    </citation>
    <scope>IDENTIFICATION</scope>
    <source>
        <strain evidence="3">WRAIR2</strain>
    </source>
</reference>
<evidence type="ECO:0000256" key="1">
    <source>
        <dbReference type="SAM" id="MobiDB-lite"/>
    </source>
</evidence>
<evidence type="ECO:0000256" key="2">
    <source>
        <dbReference type="SAM" id="Phobius"/>
    </source>
</evidence>
<evidence type="ECO:0000313" key="3">
    <source>
        <dbReference type="EnsemblMetazoa" id="ADIR014558-PA"/>
    </source>
</evidence>
<accession>A0A182NXI1</accession>
<organism evidence="3 4">
    <name type="scientific">Anopheles dirus</name>
    <dbReference type="NCBI Taxonomy" id="7168"/>
    <lineage>
        <taxon>Eukaryota</taxon>
        <taxon>Metazoa</taxon>
        <taxon>Ecdysozoa</taxon>
        <taxon>Arthropoda</taxon>
        <taxon>Hexapoda</taxon>
        <taxon>Insecta</taxon>
        <taxon>Pterygota</taxon>
        <taxon>Neoptera</taxon>
        <taxon>Endopterygota</taxon>
        <taxon>Diptera</taxon>
        <taxon>Nematocera</taxon>
        <taxon>Culicoidea</taxon>
        <taxon>Culicidae</taxon>
        <taxon>Anophelinae</taxon>
        <taxon>Anopheles</taxon>
    </lineage>
</organism>
<feature type="region of interest" description="Disordered" evidence="1">
    <location>
        <begin position="106"/>
        <end position="158"/>
    </location>
</feature>
<sequence length="224" mass="23747">MSFESRDYGERRETAAHDSHSAEFVIREGSSADRAESGRRGCLVLAATTTGHRGTFRQAFLLNGAPPVPRIWMMVSVPWKGKAKAGLSEWQHDRSELGRGCCACSSSSSSSSGSGSRPCTKKTPLTNRRAKNKEGALASRAVGSVRDAGSADAGTREGRFSPTCWEAAQFSGEVPVLAAASFVFVVVAVVVATAVTTAATVLRDYVDVFVNCRPPAYDVIGGRL</sequence>
<keyword evidence="2" id="KW-0812">Transmembrane</keyword>
<feature type="region of interest" description="Disordered" evidence="1">
    <location>
        <begin position="1"/>
        <end position="22"/>
    </location>
</feature>
<reference evidence="4" key="1">
    <citation type="submission" date="2013-03" db="EMBL/GenBank/DDBJ databases">
        <title>The Genome Sequence of Anopheles dirus WRAIR2.</title>
        <authorList>
            <consortium name="The Broad Institute Genomics Platform"/>
            <person name="Neafsey D.E."/>
            <person name="Walton C."/>
            <person name="Walker B."/>
            <person name="Young S.K."/>
            <person name="Zeng Q."/>
            <person name="Gargeya S."/>
            <person name="Fitzgerald M."/>
            <person name="Haas B."/>
            <person name="Abouelleil A."/>
            <person name="Allen A.W."/>
            <person name="Alvarado L."/>
            <person name="Arachchi H.M."/>
            <person name="Berlin A.M."/>
            <person name="Chapman S.B."/>
            <person name="Gainer-Dewar J."/>
            <person name="Goldberg J."/>
            <person name="Griggs A."/>
            <person name="Gujja S."/>
            <person name="Hansen M."/>
            <person name="Howarth C."/>
            <person name="Imamovic A."/>
            <person name="Ireland A."/>
            <person name="Larimer J."/>
            <person name="McCowan C."/>
            <person name="Murphy C."/>
            <person name="Pearson M."/>
            <person name="Poon T.W."/>
            <person name="Priest M."/>
            <person name="Roberts A."/>
            <person name="Saif S."/>
            <person name="Shea T."/>
            <person name="Sisk P."/>
            <person name="Sykes S."/>
            <person name="Wortman J."/>
            <person name="Nusbaum C."/>
            <person name="Birren B."/>
        </authorList>
    </citation>
    <scope>NUCLEOTIDE SEQUENCE [LARGE SCALE GENOMIC DNA]</scope>
    <source>
        <strain evidence="4">WRAIR2</strain>
    </source>
</reference>
<protein>
    <submittedName>
        <fullName evidence="3">Uncharacterized protein</fullName>
    </submittedName>
</protein>
<keyword evidence="2" id="KW-1133">Transmembrane helix</keyword>
<name>A0A182NXI1_9DIPT</name>